<feature type="transmembrane region" description="Helical" evidence="1">
    <location>
        <begin position="199"/>
        <end position="217"/>
    </location>
</feature>
<protein>
    <submittedName>
        <fullName evidence="3">Phosphatase PAP2 family protein</fullName>
    </submittedName>
</protein>
<organism evidence="3 4">
    <name type="scientific">Azohydromonas lata</name>
    <dbReference type="NCBI Taxonomy" id="45677"/>
    <lineage>
        <taxon>Bacteria</taxon>
        <taxon>Pseudomonadati</taxon>
        <taxon>Pseudomonadota</taxon>
        <taxon>Betaproteobacteria</taxon>
        <taxon>Burkholderiales</taxon>
        <taxon>Sphaerotilaceae</taxon>
        <taxon>Azohydromonas</taxon>
    </lineage>
</organism>
<gene>
    <name evidence="3" type="ORF">SM757_19510</name>
</gene>
<name>A0ABU5IHY4_9BURK</name>
<evidence type="ECO:0000256" key="1">
    <source>
        <dbReference type="SAM" id="Phobius"/>
    </source>
</evidence>
<sequence>MRNLWTRRPEPRVLAALLAAAAGLWAFIALSEEVGEGELHTLDRAILLAMRNPADPSDPLGPRWFEEFMRDLTGLGGHGVLGLVLLAVCSYLLLAGLRRTAASVLASSLSGMLLSWLLKGLFDRPRPDLVPHGAYVLSPSFPSGHAMLSALVYLTLAALVARQLPHRRLRLHVVCVAVVLTLLVGISRVYLGVHWPSDVLAGWAVGAAWALAWWGIAQALRPPPGHPSQEQ</sequence>
<evidence type="ECO:0000313" key="4">
    <source>
        <dbReference type="Proteomes" id="UP001293718"/>
    </source>
</evidence>
<dbReference type="Pfam" id="PF01569">
    <property type="entry name" value="PAP2"/>
    <property type="match status" value="1"/>
</dbReference>
<keyword evidence="1" id="KW-1133">Transmembrane helix</keyword>
<dbReference type="EMBL" id="JAXOJX010000034">
    <property type="protein sequence ID" value="MDZ5458772.1"/>
    <property type="molecule type" value="Genomic_DNA"/>
</dbReference>
<dbReference type="InterPro" id="IPR036938">
    <property type="entry name" value="PAP2/HPO_sf"/>
</dbReference>
<dbReference type="CDD" id="cd03392">
    <property type="entry name" value="PAP2_like_2"/>
    <property type="match status" value="1"/>
</dbReference>
<feature type="transmembrane region" description="Helical" evidence="1">
    <location>
        <begin position="142"/>
        <end position="161"/>
    </location>
</feature>
<dbReference type="SMART" id="SM00014">
    <property type="entry name" value="acidPPc"/>
    <property type="match status" value="1"/>
</dbReference>
<evidence type="ECO:0000259" key="2">
    <source>
        <dbReference type="SMART" id="SM00014"/>
    </source>
</evidence>
<accession>A0ABU5IHY4</accession>
<feature type="transmembrane region" description="Helical" evidence="1">
    <location>
        <begin position="173"/>
        <end position="193"/>
    </location>
</feature>
<dbReference type="Gene3D" id="1.20.144.10">
    <property type="entry name" value="Phosphatidic acid phosphatase type 2/haloperoxidase"/>
    <property type="match status" value="1"/>
</dbReference>
<feature type="transmembrane region" description="Helical" evidence="1">
    <location>
        <begin position="75"/>
        <end position="94"/>
    </location>
</feature>
<dbReference type="Proteomes" id="UP001293718">
    <property type="component" value="Unassembled WGS sequence"/>
</dbReference>
<dbReference type="PANTHER" id="PTHR14969:SF13">
    <property type="entry name" value="AT30094P"/>
    <property type="match status" value="1"/>
</dbReference>
<keyword evidence="1" id="KW-0472">Membrane</keyword>
<comment type="caution">
    <text evidence="3">The sequence shown here is derived from an EMBL/GenBank/DDBJ whole genome shotgun (WGS) entry which is preliminary data.</text>
</comment>
<dbReference type="SUPFAM" id="SSF48317">
    <property type="entry name" value="Acid phosphatase/Vanadium-dependent haloperoxidase"/>
    <property type="match status" value="1"/>
</dbReference>
<dbReference type="InterPro" id="IPR000326">
    <property type="entry name" value="PAP2/HPO"/>
</dbReference>
<dbReference type="PANTHER" id="PTHR14969">
    <property type="entry name" value="SPHINGOSINE-1-PHOSPHATE PHOSPHOHYDROLASE"/>
    <property type="match status" value="1"/>
</dbReference>
<feature type="transmembrane region" description="Helical" evidence="1">
    <location>
        <begin position="101"/>
        <end position="122"/>
    </location>
</feature>
<dbReference type="RefSeq" id="WP_322466764.1">
    <property type="nucleotide sequence ID" value="NZ_JAXOJX010000034.1"/>
</dbReference>
<keyword evidence="4" id="KW-1185">Reference proteome</keyword>
<reference evidence="3 4" key="1">
    <citation type="submission" date="2023-11" db="EMBL/GenBank/DDBJ databases">
        <title>Draft genome of Azohydromonas lata strain H1 (DSM1123), a polyhydroxyalkanoate producer.</title>
        <authorList>
            <person name="Traversa D."/>
            <person name="D'Addabbo P."/>
            <person name="Pazzani C."/>
            <person name="Manzari C."/>
            <person name="Chiara M."/>
            <person name="Scrascia M."/>
        </authorList>
    </citation>
    <scope>NUCLEOTIDE SEQUENCE [LARGE SCALE GENOMIC DNA]</scope>
    <source>
        <strain evidence="3 4">H1</strain>
    </source>
</reference>
<keyword evidence="1" id="KW-0812">Transmembrane</keyword>
<proteinExistence type="predicted"/>
<feature type="domain" description="Phosphatidic acid phosphatase type 2/haloperoxidase" evidence="2">
    <location>
        <begin position="100"/>
        <end position="214"/>
    </location>
</feature>
<evidence type="ECO:0000313" key="3">
    <source>
        <dbReference type="EMBL" id="MDZ5458772.1"/>
    </source>
</evidence>